<proteinExistence type="predicted"/>
<evidence type="ECO:0000313" key="2">
    <source>
        <dbReference type="Proteomes" id="UP001195483"/>
    </source>
</evidence>
<dbReference type="AlphaFoldDB" id="A0AAE0SED7"/>
<protein>
    <recommendedName>
        <fullName evidence="3">Cyclic nucleotide-binding domain-containing protein</fullName>
    </recommendedName>
</protein>
<comment type="caution">
    <text evidence="1">The sequence shown here is derived from an EMBL/GenBank/DDBJ whole genome shotgun (WGS) entry which is preliminary data.</text>
</comment>
<dbReference type="SUPFAM" id="SSF51206">
    <property type="entry name" value="cAMP-binding domain-like"/>
    <property type="match status" value="1"/>
</dbReference>
<dbReference type="Gene3D" id="2.60.120.10">
    <property type="entry name" value="Jelly Rolls"/>
    <property type="match status" value="1"/>
</dbReference>
<gene>
    <name evidence="1" type="ORF">CHS0354_037557</name>
</gene>
<keyword evidence="2" id="KW-1185">Reference proteome</keyword>
<sequence>MSPTSLKPPLYTIKLRTLKYKNGKRLIQEKKLRPPTEAQSTPISLKKRDSSKTTKLFFLGINETIGEAEVLLDMDTYIYTAVCTEKTEVLVLEMKHYERLFVKRHSRTIESMCDNLGVKLEARKSLMTSKEKSEIPLFGLLQKALHLMNNPAPPVDKRKKEISVQSALKQFINHKGPLLDIHGPGSVFYMIRKREESKLKFKAYQKRRENPKVKQQTGSQMHSITLPHSLLMAAGMLGATRTNDSAIDTEPKVQYQQNRSNNAKTNKHSIKMIRAESSKQLKDSVLSGRRIHSATQTCLDVKEENSGEEDTASKVTSFPSYLINNNSSGYESDENEAALSELEQKVLSWLRENNPKGGNKITKLRRLALAELEQRPKPGNKIVIRRRYKLSQSESMMENRPPENTAISDHSFSNTARISIERYRILLSLTK</sequence>
<name>A0AAE0SED7_9BIVA</name>
<dbReference type="Proteomes" id="UP001195483">
    <property type="component" value="Unassembled WGS sequence"/>
</dbReference>
<reference evidence="1" key="3">
    <citation type="submission" date="2023-05" db="EMBL/GenBank/DDBJ databases">
        <authorList>
            <person name="Smith C.H."/>
        </authorList>
    </citation>
    <scope>NUCLEOTIDE SEQUENCE</scope>
    <source>
        <strain evidence="1">CHS0354</strain>
        <tissue evidence="1">Mantle</tissue>
    </source>
</reference>
<accession>A0AAE0SED7</accession>
<dbReference type="InterPro" id="IPR014710">
    <property type="entry name" value="RmlC-like_jellyroll"/>
</dbReference>
<reference evidence="1" key="1">
    <citation type="journal article" date="2021" name="Genome Biol. Evol.">
        <title>A High-Quality Reference Genome for a Parasitic Bivalve with Doubly Uniparental Inheritance (Bivalvia: Unionida).</title>
        <authorList>
            <person name="Smith C.H."/>
        </authorList>
    </citation>
    <scope>NUCLEOTIDE SEQUENCE</scope>
    <source>
        <strain evidence="1">CHS0354</strain>
    </source>
</reference>
<reference evidence="1" key="2">
    <citation type="journal article" date="2021" name="Genome Biol. Evol.">
        <title>Developing a high-quality reference genome for a parasitic bivalve with doubly uniparental inheritance (Bivalvia: Unionida).</title>
        <authorList>
            <person name="Smith C.H."/>
        </authorList>
    </citation>
    <scope>NUCLEOTIDE SEQUENCE</scope>
    <source>
        <strain evidence="1">CHS0354</strain>
        <tissue evidence="1">Mantle</tissue>
    </source>
</reference>
<evidence type="ECO:0000313" key="1">
    <source>
        <dbReference type="EMBL" id="KAK3590510.1"/>
    </source>
</evidence>
<organism evidence="1 2">
    <name type="scientific">Potamilus streckersoni</name>
    <dbReference type="NCBI Taxonomy" id="2493646"/>
    <lineage>
        <taxon>Eukaryota</taxon>
        <taxon>Metazoa</taxon>
        <taxon>Spiralia</taxon>
        <taxon>Lophotrochozoa</taxon>
        <taxon>Mollusca</taxon>
        <taxon>Bivalvia</taxon>
        <taxon>Autobranchia</taxon>
        <taxon>Heteroconchia</taxon>
        <taxon>Palaeoheterodonta</taxon>
        <taxon>Unionida</taxon>
        <taxon>Unionoidea</taxon>
        <taxon>Unionidae</taxon>
        <taxon>Ambleminae</taxon>
        <taxon>Lampsilini</taxon>
        <taxon>Potamilus</taxon>
    </lineage>
</organism>
<dbReference type="InterPro" id="IPR018490">
    <property type="entry name" value="cNMP-bd_dom_sf"/>
</dbReference>
<evidence type="ECO:0008006" key="3">
    <source>
        <dbReference type="Google" id="ProtNLM"/>
    </source>
</evidence>
<dbReference type="EMBL" id="JAEAOA010002196">
    <property type="protein sequence ID" value="KAK3590510.1"/>
    <property type="molecule type" value="Genomic_DNA"/>
</dbReference>